<proteinExistence type="predicted"/>
<dbReference type="Proteomes" id="UP001565368">
    <property type="component" value="Unassembled WGS sequence"/>
</dbReference>
<gene>
    <name evidence="2" type="ORF">Q8F55_001488</name>
</gene>
<dbReference type="EMBL" id="JBBXJM010000001">
    <property type="protein sequence ID" value="KAL1413706.1"/>
    <property type="molecule type" value="Genomic_DNA"/>
</dbReference>
<feature type="compositionally biased region" description="Polar residues" evidence="1">
    <location>
        <begin position="67"/>
        <end position="76"/>
    </location>
</feature>
<evidence type="ECO:0000313" key="3">
    <source>
        <dbReference type="Proteomes" id="UP001565368"/>
    </source>
</evidence>
<dbReference type="RefSeq" id="XP_069213650.1">
    <property type="nucleotide sequence ID" value="XM_069350106.1"/>
</dbReference>
<accession>A0ABR3QG76</accession>
<organism evidence="2 3">
    <name type="scientific">Vanrija albida</name>
    <dbReference type="NCBI Taxonomy" id="181172"/>
    <lineage>
        <taxon>Eukaryota</taxon>
        <taxon>Fungi</taxon>
        <taxon>Dikarya</taxon>
        <taxon>Basidiomycota</taxon>
        <taxon>Agaricomycotina</taxon>
        <taxon>Tremellomycetes</taxon>
        <taxon>Trichosporonales</taxon>
        <taxon>Trichosporonaceae</taxon>
        <taxon>Vanrija</taxon>
    </lineage>
</organism>
<feature type="compositionally biased region" description="Basic and acidic residues" evidence="1">
    <location>
        <begin position="18"/>
        <end position="28"/>
    </location>
</feature>
<dbReference type="GeneID" id="95982531"/>
<evidence type="ECO:0000256" key="1">
    <source>
        <dbReference type="SAM" id="MobiDB-lite"/>
    </source>
</evidence>
<feature type="region of interest" description="Disordered" evidence="1">
    <location>
        <begin position="1"/>
        <end position="76"/>
    </location>
</feature>
<protein>
    <recommendedName>
        <fullName evidence="4">Ras modification protein ERF4</fullName>
    </recommendedName>
</protein>
<name>A0ABR3QG76_9TREE</name>
<evidence type="ECO:0008006" key="4">
    <source>
        <dbReference type="Google" id="ProtNLM"/>
    </source>
</evidence>
<sequence length="383" mass="43003">MPPVRNKPTWRILQLRFSRKDDPDEPQPHTEPIQPPPVVRTEPVQPVPVGRKEPVQPAPLPPAKPGNQRTSTQTYTLPPAIQDNGLVANRIYTMPLPKSPRANPARATGNVPHPCNHSAPPLSTPNYFDRSEPPLPIDLIFALPCWPPSTEDAEVHLHRAAVPPLTLADVHAHMPASYQLLLFNLRSDLKTWFDELDDLAAKTSNYPLALGILGSVTMMMERLGWIEEVCKQIRERNEKIRQAIAAAIDGEDPSSPRARIYDTPSKLNEMALSTPIPEVYHDLEPVIAERLVLPGFLLNGVADLCEELHRTVRGAPEELLSETHVKERHFMMENVNALFNHIHDWAYPLKDRLLLVQMCDVTDEDVTDFRNNLEAKKALQAAA</sequence>
<reference evidence="2 3" key="1">
    <citation type="submission" date="2023-08" db="EMBL/GenBank/DDBJ databases">
        <title>Annotated Genome Sequence of Vanrija albida AlHP1.</title>
        <authorList>
            <person name="Herzog R."/>
        </authorList>
    </citation>
    <scope>NUCLEOTIDE SEQUENCE [LARGE SCALE GENOMIC DNA]</scope>
    <source>
        <strain evidence="2 3">AlHP1</strain>
    </source>
</reference>
<evidence type="ECO:0000313" key="2">
    <source>
        <dbReference type="EMBL" id="KAL1413706.1"/>
    </source>
</evidence>
<comment type="caution">
    <text evidence="2">The sequence shown here is derived from an EMBL/GenBank/DDBJ whole genome shotgun (WGS) entry which is preliminary data.</text>
</comment>
<keyword evidence="3" id="KW-1185">Reference proteome</keyword>